<keyword evidence="2" id="KW-1185">Reference proteome</keyword>
<protein>
    <submittedName>
        <fullName evidence="1">Uncharacterized protein</fullName>
    </submittedName>
</protein>
<dbReference type="AlphaFoldDB" id="A0A3N6UZ61"/>
<dbReference type="RefSeq" id="WP_124233441.1">
    <property type="nucleotide sequence ID" value="NZ_RHHM01000008.1"/>
</dbReference>
<gene>
    <name evidence="1" type="ORF">EB241_12535</name>
</gene>
<dbReference type="OrthoDB" id="3280201at2"/>
<sequence>MKMTLDGVITDISATRRSGQAVQRCDVNADGETSVAASLLGYQEKMQYQAVETPGPLQREWPCHHDILTGVR</sequence>
<name>A0A3N6UZ61_9GAMM</name>
<accession>A0A3N6UZ61</accession>
<evidence type="ECO:0000313" key="2">
    <source>
        <dbReference type="Proteomes" id="UP000279457"/>
    </source>
</evidence>
<organism evidence="1 2">
    <name type="scientific">Erwinia psidii</name>
    <dbReference type="NCBI Taxonomy" id="69224"/>
    <lineage>
        <taxon>Bacteria</taxon>
        <taxon>Pseudomonadati</taxon>
        <taxon>Pseudomonadota</taxon>
        <taxon>Gammaproteobacteria</taxon>
        <taxon>Enterobacterales</taxon>
        <taxon>Erwiniaceae</taxon>
        <taxon>Erwinia</taxon>
    </lineage>
</organism>
<reference evidence="1 2" key="1">
    <citation type="submission" date="2018-10" db="EMBL/GenBank/DDBJ databases">
        <title>Draft genome sequence for the type isolate of Erwinia psidii, agent causal of bacterial blight in guava (Psidium guajava) and wilt and die-back of Eucalyptus spp.</title>
        <authorList>
            <person name="Hermenegildo P.S."/>
            <person name="Santos S.A."/>
            <person name="Guimaraes L.M.S."/>
            <person name="Vidigal P.M.P."/>
            <person name="Pereira I.C."/>
            <person name="Badel J.L."/>
            <person name="Alfenas-Zerbini P."/>
            <person name="Ferreira M.A.S.V."/>
            <person name="Alfenas A.C."/>
        </authorList>
    </citation>
    <scope>NUCLEOTIDE SEQUENCE [LARGE SCALE GENOMIC DNA]</scope>
    <source>
        <strain evidence="1 2">IBSBF 435</strain>
    </source>
</reference>
<dbReference type="EMBL" id="RHHM01000008">
    <property type="protein sequence ID" value="RQM38095.1"/>
    <property type="molecule type" value="Genomic_DNA"/>
</dbReference>
<comment type="caution">
    <text evidence="1">The sequence shown here is derived from an EMBL/GenBank/DDBJ whole genome shotgun (WGS) entry which is preliminary data.</text>
</comment>
<proteinExistence type="predicted"/>
<evidence type="ECO:0000313" key="1">
    <source>
        <dbReference type="EMBL" id="RQM38095.1"/>
    </source>
</evidence>
<dbReference type="Proteomes" id="UP000279457">
    <property type="component" value="Unassembled WGS sequence"/>
</dbReference>